<dbReference type="Proteomes" id="UP000326344">
    <property type="component" value="Unassembled WGS sequence"/>
</dbReference>
<accession>A0A5N1JL97</accession>
<evidence type="ECO:0000313" key="1">
    <source>
        <dbReference type="EMBL" id="KAA9356944.1"/>
    </source>
</evidence>
<dbReference type="Pfam" id="PF14315">
    <property type="entry name" value="DUF4380"/>
    <property type="match status" value="1"/>
</dbReference>
<comment type="caution">
    <text evidence="1">The sequence shown here is derived from an EMBL/GenBank/DDBJ whole genome shotgun (WGS) entry which is preliminary data.</text>
</comment>
<protein>
    <submittedName>
        <fullName evidence="1">DUF4380 domain-containing protein</fullName>
    </submittedName>
</protein>
<gene>
    <name evidence="1" type="ORF">F0P93_04180</name>
</gene>
<dbReference type="InterPro" id="IPR025488">
    <property type="entry name" value="DUF4380"/>
</dbReference>
<dbReference type="RefSeq" id="WP_150875032.1">
    <property type="nucleotide sequence ID" value="NZ_VTWS01000001.1"/>
</dbReference>
<dbReference type="AlphaFoldDB" id="A0A5N1JL97"/>
<organism evidence="1 2">
    <name type="scientific">Larkinella humicola</name>
    <dbReference type="NCBI Taxonomy" id="2607654"/>
    <lineage>
        <taxon>Bacteria</taxon>
        <taxon>Pseudomonadati</taxon>
        <taxon>Bacteroidota</taxon>
        <taxon>Cytophagia</taxon>
        <taxon>Cytophagales</taxon>
        <taxon>Spirosomataceae</taxon>
        <taxon>Larkinella</taxon>
    </lineage>
</organism>
<proteinExistence type="predicted"/>
<name>A0A5N1JL97_9BACT</name>
<sequence>MPNQNTDDRVTPEQKNGLYRIQLANLALEINPETGGLITALTIDGANFLTGKDVHPDFWGSTFWPSPQSDWGNTPPPELDHQPYAVSVDNNRVTLVSQKAATLGDVVTKEISGNEPNRSFTIRYTITNGSDQPRRVAPWEVTRVHPGGLTFYPSGSDNRWGNIAGLAEDLEGITWFQHQKTAYPSLHNKFFADGSEGWLAQVKDGILFVKKFPEITANEAAPSEAEIEIYTNQAGTYVEIEQQGRWQELQPGASLTWEVSWFLRRLPDGIKPDLGSQDLVSYVRKLVE</sequence>
<reference evidence="1 2" key="1">
    <citation type="submission" date="2019-09" db="EMBL/GenBank/DDBJ databases">
        <title>Genome Sequence of Larkinella sp MA1.</title>
        <authorList>
            <person name="Srinivasan S."/>
        </authorList>
    </citation>
    <scope>NUCLEOTIDE SEQUENCE [LARGE SCALE GENOMIC DNA]</scope>
    <source>
        <strain evidence="1 2">MA1</strain>
    </source>
</reference>
<keyword evidence="2" id="KW-1185">Reference proteome</keyword>
<dbReference type="EMBL" id="VTWS01000001">
    <property type="protein sequence ID" value="KAA9356944.1"/>
    <property type="molecule type" value="Genomic_DNA"/>
</dbReference>
<evidence type="ECO:0000313" key="2">
    <source>
        <dbReference type="Proteomes" id="UP000326344"/>
    </source>
</evidence>